<dbReference type="SMART" id="SM00389">
    <property type="entry name" value="HOX"/>
    <property type="match status" value="1"/>
</dbReference>
<dbReference type="GO" id="GO:0006355">
    <property type="term" value="P:regulation of DNA-templated transcription"/>
    <property type="evidence" value="ECO:0007669"/>
    <property type="project" value="InterPro"/>
</dbReference>
<dbReference type="OrthoDB" id="10056939at2759"/>
<accession>A0A6A6PSL1</accession>
<reference evidence="7" key="1">
    <citation type="journal article" date="2020" name="Stud. Mycol.">
        <title>101 Dothideomycetes genomes: a test case for predicting lifestyles and emergence of pathogens.</title>
        <authorList>
            <person name="Haridas S."/>
            <person name="Albert R."/>
            <person name="Binder M."/>
            <person name="Bloem J."/>
            <person name="Labutti K."/>
            <person name="Salamov A."/>
            <person name="Andreopoulos B."/>
            <person name="Baker S."/>
            <person name="Barry K."/>
            <person name="Bills G."/>
            <person name="Bluhm B."/>
            <person name="Cannon C."/>
            <person name="Castanera R."/>
            <person name="Culley D."/>
            <person name="Daum C."/>
            <person name="Ezra D."/>
            <person name="Gonzalez J."/>
            <person name="Henrissat B."/>
            <person name="Kuo A."/>
            <person name="Liang C."/>
            <person name="Lipzen A."/>
            <person name="Lutzoni F."/>
            <person name="Magnuson J."/>
            <person name="Mondo S."/>
            <person name="Nolan M."/>
            <person name="Ohm R."/>
            <person name="Pangilinan J."/>
            <person name="Park H.-J."/>
            <person name="Ramirez L."/>
            <person name="Alfaro M."/>
            <person name="Sun H."/>
            <person name="Tritt A."/>
            <person name="Yoshinaga Y."/>
            <person name="Zwiers L.-H."/>
            <person name="Turgeon B."/>
            <person name="Goodwin S."/>
            <person name="Spatafora J."/>
            <person name="Crous P."/>
            <person name="Grigoriev I."/>
        </authorList>
    </citation>
    <scope>NUCLEOTIDE SEQUENCE</scope>
    <source>
        <strain evidence="7">CBS 113389</strain>
    </source>
</reference>
<keyword evidence="3 4" id="KW-0539">Nucleus</keyword>
<dbReference type="SUPFAM" id="SSF46689">
    <property type="entry name" value="Homeodomain-like"/>
    <property type="match status" value="1"/>
</dbReference>
<feature type="region of interest" description="Disordered" evidence="5">
    <location>
        <begin position="1"/>
        <end position="30"/>
    </location>
</feature>
<feature type="region of interest" description="Disordered" evidence="5">
    <location>
        <begin position="45"/>
        <end position="81"/>
    </location>
</feature>
<dbReference type="GO" id="GO:0005634">
    <property type="term" value="C:nucleus"/>
    <property type="evidence" value="ECO:0007669"/>
    <property type="project" value="UniProtKB-SubCell"/>
</dbReference>
<keyword evidence="1 4" id="KW-0238">DNA-binding</keyword>
<evidence type="ECO:0000256" key="1">
    <source>
        <dbReference type="ARBA" id="ARBA00023125"/>
    </source>
</evidence>
<name>A0A6A6PSL1_9PEZI</name>
<dbReference type="Gene3D" id="1.10.10.60">
    <property type="entry name" value="Homeodomain-like"/>
    <property type="match status" value="1"/>
</dbReference>
<keyword evidence="8" id="KW-1185">Reference proteome</keyword>
<dbReference type="CDD" id="cd00086">
    <property type="entry name" value="homeodomain"/>
    <property type="match status" value="1"/>
</dbReference>
<feature type="region of interest" description="Disordered" evidence="5">
    <location>
        <begin position="90"/>
        <end position="109"/>
    </location>
</feature>
<organism evidence="7 8">
    <name type="scientific">Neohortaea acidophila</name>
    <dbReference type="NCBI Taxonomy" id="245834"/>
    <lineage>
        <taxon>Eukaryota</taxon>
        <taxon>Fungi</taxon>
        <taxon>Dikarya</taxon>
        <taxon>Ascomycota</taxon>
        <taxon>Pezizomycotina</taxon>
        <taxon>Dothideomycetes</taxon>
        <taxon>Dothideomycetidae</taxon>
        <taxon>Mycosphaerellales</taxon>
        <taxon>Teratosphaeriaceae</taxon>
        <taxon>Neohortaea</taxon>
    </lineage>
</organism>
<protein>
    <recommendedName>
        <fullName evidence="6">Homeobox domain-containing protein</fullName>
    </recommendedName>
</protein>
<dbReference type="Proteomes" id="UP000799767">
    <property type="component" value="Unassembled WGS sequence"/>
</dbReference>
<keyword evidence="2 4" id="KW-0371">Homeobox</keyword>
<evidence type="ECO:0000256" key="4">
    <source>
        <dbReference type="PROSITE-ProRule" id="PRU00108"/>
    </source>
</evidence>
<evidence type="ECO:0000313" key="7">
    <source>
        <dbReference type="EMBL" id="KAF2482671.1"/>
    </source>
</evidence>
<feature type="region of interest" description="Disordered" evidence="5">
    <location>
        <begin position="115"/>
        <end position="135"/>
    </location>
</feature>
<feature type="compositionally biased region" description="Low complexity" evidence="5">
    <location>
        <begin position="48"/>
        <end position="62"/>
    </location>
</feature>
<dbReference type="GeneID" id="54474828"/>
<dbReference type="InterPro" id="IPR009057">
    <property type="entry name" value="Homeodomain-like_sf"/>
</dbReference>
<dbReference type="InterPro" id="IPR008422">
    <property type="entry name" value="KN_HD"/>
</dbReference>
<evidence type="ECO:0000259" key="6">
    <source>
        <dbReference type="PROSITE" id="PS50071"/>
    </source>
</evidence>
<dbReference type="AlphaFoldDB" id="A0A6A6PSL1"/>
<comment type="subcellular location">
    <subcellularLocation>
        <location evidence="4">Nucleus</location>
    </subcellularLocation>
</comment>
<dbReference type="PANTHER" id="PTHR11850">
    <property type="entry name" value="HOMEOBOX PROTEIN TRANSCRIPTION FACTORS"/>
    <property type="match status" value="1"/>
</dbReference>
<proteinExistence type="predicted"/>
<dbReference type="PROSITE" id="PS50071">
    <property type="entry name" value="HOMEOBOX_2"/>
    <property type="match status" value="1"/>
</dbReference>
<dbReference type="InterPro" id="IPR001356">
    <property type="entry name" value="HD"/>
</dbReference>
<gene>
    <name evidence="7" type="ORF">BDY17DRAFT_298947</name>
</gene>
<evidence type="ECO:0000313" key="8">
    <source>
        <dbReference type="Proteomes" id="UP000799767"/>
    </source>
</evidence>
<dbReference type="RefSeq" id="XP_033589241.1">
    <property type="nucleotide sequence ID" value="XM_033733826.1"/>
</dbReference>
<feature type="DNA-binding region" description="Homeobox" evidence="4">
    <location>
        <begin position="222"/>
        <end position="284"/>
    </location>
</feature>
<evidence type="ECO:0000256" key="5">
    <source>
        <dbReference type="SAM" id="MobiDB-lite"/>
    </source>
</evidence>
<feature type="domain" description="Homeobox" evidence="6">
    <location>
        <begin position="220"/>
        <end position="283"/>
    </location>
</feature>
<sequence>MASPPRTPKVLPAPHHLRPFEPSYNTDVYKPVSLYPNKKTKVEDTHHQAPVHASAAHASHPSMISPQKPFGASERRPNYHDGVARHPYDESPIRPAHNNGNAPTSLPPMYDRPHSAGVKRSWSGGVASPPYDARTSHYRGEDLRYSQYPDAQYVQMRSPGQDRMYLTPTPDGYSRVEGAAHYGRAEHGPTHGHPPPHSEYRFYDDQAYEGYPSTRYEYYYPKARKRSNLPKHSTEIMRAWFDQNIGNPYPSEDQKAIFANATGISLTQVSNWFINHRRRCPELRDRRAERRKV</sequence>
<dbReference type="InterPro" id="IPR050224">
    <property type="entry name" value="TALE_homeobox"/>
</dbReference>
<dbReference type="GO" id="GO:0003677">
    <property type="term" value="F:DNA binding"/>
    <property type="evidence" value="ECO:0007669"/>
    <property type="project" value="UniProtKB-UniRule"/>
</dbReference>
<evidence type="ECO:0000256" key="3">
    <source>
        <dbReference type="ARBA" id="ARBA00023242"/>
    </source>
</evidence>
<dbReference type="EMBL" id="MU001636">
    <property type="protein sequence ID" value="KAF2482671.1"/>
    <property type="molecule type" value="Genomic_DNA"/>
</dbReference>
<dbReference type="Pfam" id="PF05920">
    <property type="entry name" value="Homeobox_KN"/>
    <property type="match status" value="1"/>
</dbReference>
<evidence type="ECO:0000256" key="2">
    <source>
        <dbReference type="ARBA" id="ARBA00023155"/>
    </source>
</evidence>